<dbReference type="EMBL" id="KQ965816">
    <property type="protein sequence ID" value="KXS10735.1"/>
    <property type="molecule type" value="Genomic_DNA"/>
</dbReference>
<reference evidence="9 10" key="1">
    <citation type="journal article" date="2015" name="Genome Biol. Evol.">
        <title>Phylogenomic analyses indicate that early fungi evolved digesting cell walls of algal ancestors of land plants.</title>
        <authorList>
            <person name="Chang Y."/>
            <person name="Wang S."/>
            <person name="Sekimoto S."/>
            <person name="Aerts A.L."/>
            <person name="Choi C."/>
            <person name="Clum A."/>
            <person name="LaButti K.M."/>
            <person name="Lindquist E.A."/>
            <person name="Yee Ngan C."/>
            <person name="Ohm R.A."/>
            <person name="Salamov A.A."/>
            <person name="Grigoriev I.V."/>
            <person name="Spatafora J.W."/>
            <person name="Berbee M.L."/>
        </authorList>
    </citation>
    <scope>NUCLEOTIDE SEQUENCE [LARGE SCALE GENOMIC DNA]</scope>
    <source>
        <strain evidence="9 10">JEL478</strain>
    </source>
</reference>
<dbReference type="STRING" id="1344416.A0A139A2G1"/>
<dbReference type="SUPFAM" id="SSF56112">
    <property type="entry name" value="Protein kinase-like (PK-like)"/>
    <property type="match status" value="1"/>
</dbReference>
<dbReference type="PANTHER" id="PTHR24056">
    <property type="entry name" value="CELL DIVISION PROTEIN KINASE"/>
    <property type="match status" value="1"/>
</dbReference>
<dbReference type="Gene3D" id="3.30.200.20">
    <property type="entry name" value="Phosphorylase Kinase, domain 1"/>
    <property type="match status" value="1"/>
</dbReference>
<accession>A0A139A2G1</accession>
<feature type="non-terminal residue" evidence="9">
    <location>
        <position position="88"/>
    </location>
</feature>
<dbReference type="PANTHER" id="PTHR24056:SF0">
    <property type="entry name" value="CYCLIN-DEPENDENT KINASE 7"/>
    <property type="match status" value="1"/>
</dbReference>
<dbReference type="InterPro" id="IPR011009">
    <property type="entry name" value="Kinase-like_dom_sf"/>
</dbReference>
<keyword evidence="4 7" id="KW-0547">Nucleotide-binding</keyword>
<evidence type="ECO:0000256" key="2">
    <source>
        <dbReference type="ARBA" id="ARBA00022527"/>
    </source>
</evidence>
<dbReference type="EC" id="2.7.11.23" evidence="1"/>
<dbReference type="OrthoDB" id="1732493at2759"/>
<dbReference type="GO" id="GO:0005524">
    <property type="term" value="F:ATP binding"/>
    <property type="evidence" value="ECO:0007669"/>
    <property type="project" value="UniProtKB-UniRule"/>
</dbReference>
<proteinExistence type="predicted"/>
<feature type="binding site" evidence="7">
    <location>
        <position position="29"/>
    </location>
    <ligand>
        <name>ATP</name>
        <dbReference type="ChEBI" id="CHEBI:30616"/>
    </ligand>
</feature>
<dbReference type="GO" id="GO:0070985">
    <property type="term" value="C:transcription factor TFIIK complex"/>
    <property type="evidence" value="ECO:0007669"/>
    <property type="project" value="TreeGrafter"/>
</dbReference>
<feature type="domain" description="Protein kinase" evidence="8">
    <location>
        <begin position="1"/>
        <end position="88"/>
    </location>
</feature>
<keyword evidence="6 7" id="KW-0067">ATP-binding</keyword>
<evidence type="ECO:0000256" key="7">
    <source>
        <dbReference type="PROSITE-ProRule" id="PRU10141"/>
    </source>
</evidence>
<evidence type="ECO:0000256" key="4">
    <source>
        <dbReference type="ARBA" id="ARBA00022741"/>
    </source>
</evidence>
<dbReference type="Pfam" id="PF00069">
    <property type="entry name" value="Pkinase"/>
    <property type="match status" value="1"/>
</dbReference>
<evidence type="ECO:0000256" key="6">
    <source>
        <dbReference type="ARBA" id="ARBA00022840"/>
    </source>
</evidence>
<keyword evidence="3" id="KW-0808">Transferase</keyword>
<dbReference type="GO" id="GO:0008353">
    <property type="term" value="F:RNA polymerase II CTD heptapeptide repeat kinase activity"/>
    <property type="evidence" value="ECO:0007669"/>
    <property type="project" value="UniProtKB-EC"/>
</dbReference>
<dbReference type="PROSITE" id="PS00107">
    <property type="entry name" value="PROTEIN_KINASE_ATP"/>
    <property type="match status" value="1"/>
</dbReference>
<dbReference type="Proteomes" id="UP000070544">
    <property type="component" value="Unassembled WGS sequence"/>
</dbReference>
<dbReference type="AlphaFoldDB" id="A0A139A2G1"/>
<dbReference type="GO" id="GO:0004693">
    <property type="term" value="F:cyclin-dependent protein serine/threonine kinase activity"/>
    <property type="evidence" value="ECO:0007669"/>
    <property type="project" value="TreeGrafter"/>
</dbReference>
<evidence type="ECO:0000256" key="1">
    <source>
        <dbReference type="ARBA" id="ARBA00012409"/>
    </source>
</evidence>
<dbReference type="PROSITE" id="PS50011">
    <property type="entry name" value="PROTEIN_KINASE_DOM"/>
    <property type="match status" value="1"/>
</dbReference>
<evidence type="ECO:0000313" key="10">
    <source>
        <dbReference type="Proteomes" id="UP000070544"/>
    </source>
</evidence>
<keyword evidence="2" id="KW-0723">Serine/threonine-protein kinase</keyword>
<evidence type="ECO:0000256" key="5">
    <source>
        <dbReference type="ARBA" id="ARBA00022777"/>
    </source>
</evidence>
<protein>
    <recommendedName>
        <fullName evidence="1">[RNA-polymerase]-subunit kinase</fullName>
        <ecNumber evidence="1">2.7.11.23</ecNumber>
    </recommendedName>
</protein>
<keyword evidence="10" id="KW-1185">Reference proteome</keyword>
<name>A0A139A2G1_GONPJ</name>
<evidence type="ECO:0000313" key="9">
    <source>
        <dbReference type="EMBL" id="KXS10735.1"/>
    </source>
</evidence>
<dbReference type="GO" id="GO:0045944">
    <property type="term" value="P:positive regulation of transcription by RNA polymerase II"/>
    <property type="evidence" value="ECO:0007669"/>
    <property type="project" value="TreeGrafter"/>
</dbReference>
<gene>
    <name evidence="9" type="ORF">M427DRAFT_76523</name>
</gene>
<dbReference type="InterPro" id="IPR017441">
    <property type="entry name" value="Protein_kinase_ATP_BS"/>
</dbReference>
<organism evidence="9 10">
    <name type="scientific">Gonapodya prolifera (strain JEL478)</name>
    <name type="common">Monoblepharis prolifera</name>
    <dbReference type="NCBI Taxonomy" id="1344416"/>
    <lineage>
        <taxon>Eukaryota</taxon>
        <taxon>Fungi</taxon>
        <taxon>Fungi incertae sedis</taxon>
        <taxon>Chytridiomycota</taxon>
        <taxon>Chytridiomycota incertae sedis</taxon>
        <taxon>Monoblepharidomycetes</taxon>
        <taxon>Monoblepharidales</taxon>
        <taxon>Gonapodyaceae</taxon>
        <taxon>Gonapodya</taxon>
    </lineage>
</organism>
<sequence>SKNQNIGEGKHGTVFRGTDRETGRTVAIKSFKVSHRCDIPWTCDLVREIRALRELQLPNIIQLFDIYPEKSSIHLVMEFLPADVEQII</sequence>
<dbReference type="GO" id="GO:0005737">
    <property type="term" value="C:cytoplasm"/>
    <property type="evidence" value="ECO:0007669"/>
    <property type="project" value="TreeGrafter"/>
</dbReference>
<feature type="non-terminal residue" evidence="9">
    <location>
        <position position="1"/>
    </location>
</feature>
<dbReference type="InterPro" id="IPR050108">
    <property type="entry name" value="CDK"/>
</dbReference>
<evidence type="ECO:0000259" key="8">
    <source>
        <dbReference type="PROSITE" id="PS50011"/>
    </source>
</evidence>
<dbReference type="InterPro" id="IPR000719">
    <property type="entry name" value="Prot_kinase_dom"/>
</dbReference>
<evidence type="ECO:0000256" key="3">
    <source>
        <dbReference type="ARBA" id="ARBA00022679"/>
    </source>
</evidence>
<keyword evidence="5 9" id="KW-0418">Kinase</keyword>